<dbReference type="OrthoDB" id="6190309at2"/>
<sequence>MTSIFSFLKFGRKKNHPQSGLEINDGAKSATEISVPVVSQTKTSVSEGRHIFLSADTILERERCAQLVSTIKEVVGLSDEYWMKYYLPPIRSFAELCQDVGASERYHHAEAFGLIEHSLEVALYSLKVSQGRYYFPDGNSETIQWLKRPFMYAVFLAGLLHDAGKILTDVRWYIKDSDDKWIFWSPLIHATPSEDEQVEFKTERNRNRLNLNVYKKNSHELFSTTFLQAVVPSEGLEWLLDMNERYCAELYIHLIHTIASDYANGDAIGRCVSHGDSYSTAQARKAYMLNGGGKYVDLDDPNVPIYEVYKYEFAALLADPESYGLNCNQAAMGKFSHLERFGRLVFVSAKSVLPIINKRIKARNISIPNNQSIYTMLADNDVTMTAPSGDTLWWIEFFSTNNNNKSREMSYLVFDMRAFPSIEIPDLKTLDVQFSISPKSLEEDRDEFTEENYPELYDAFYENTDETEDESSSDSVAAKDDDTSRTSTKSRAETHSSSAQDEVVEEDDSAEKTQEPVLVTPSLPPLGNGKVQKEVKASVDKSADISSSTEANKSSKQRKAVRVPGATQSPSSQAGSVDKKSVDKSADIPSSTEANKSSKQRKGVRVPGATQSPSSQAGSVDKKVGMSPTSSKKPRNRKSVKETNRNSNVQRGEGSLLDKAINVGLGGLDDSTQKRTANKKPPAKPNKTPSLESDSISESSATRKKNTNVSSEANPPPVMGVDASHYIDMPTDDTTVVETDPFSGPIRFSHAPTDINFTDEELMTRCSRKYLVGRPHWLGFLPTQVLESEECLDNSRKLVVRYVPYIESLLNSGAIDCNKPSSPLHMTRFGLFVVTDKFFALFEDGISDEMRMVFEKSDYTLATNNNTVVSMVNSSTSEVLKGFLLAVNSPQLNGSPISFNTDLSLVGGGE</sequence>
<feature type="compositionally biased region" description="Polar residues" evidence="1">
    <location>
        <begin position="544"/>
        <end position="554"/>
    </location>
</feature>
<dbReference type="SMART" id="SM00471">
    <property type="entry name" value="HDc"/>
    <property type="match status" value="1"/>
</dbReference>
<dbReference type="RefSeq" id="WP_158296067.1">
    <property type="nucleotide sequence ID" value="NZ_JBHSII010000006.1"/>
</dbReference>
<evidence type="ECO:0000313" key="4">
    <source>
        <dbReference type="Proteomes" id="UP000219336"/>
    </source>
</evidence>
<protein>
    <submittedName>
        <fullName evidence="3">Helicase</fullName>
    </submittedName>
</protein>
<name>A0A240EIC4_9VIBR</name>
<dbReference type="GO" id="GO:0004386">
    <property type="term" value="F:helicase activity"/>
    <property type="evidence" value="ECO:0007669"/>
    <property type="project" value="UniProtKB-KW"/>
</dbReference>
<keyword evidence="3" id="KW-0547">Nucleotide-binding</keyword>
<feature type="compositionally biased region" description="Basic and acidic residues" evidence="1">
    <location>
        <begin position="577"/>
        <end position="586"/>
    </location>
</feature>
<keyword evidence="3" id="KW-0067">ATP-binding</keyword>
<evidence type="ECO:0000259" key="2">
    <source>
        <dbReference type="SMART" id="SM00471"/>
    </source>
</evidence>
<feature type="compositionally biased region" description="Polar residues" evidence="1">
    <location>
        <begin position="566"/>
        <end position="575"/>
    </location>
</feature>
<feature type="compositionally biased region" description="Polar residues" evidence="1">
    <location>
        <begin position="609"/>
        <end position="618"/>
    </location>
</feature>
<accession>A0A240EIC4</accession>
<feature type="compositionally biased region" description="Basic and acidic residues" evidence="1">
    <location>
        <begin position="477"/>
        <end position="494"/>
    </location>
</feature>
<feature type="domain" description="HD/PDEase" evidence="2">
    <location>
        <begin position="110"/>
        <end position="290"/>
    </location>
</feature>
<gene>
    <name evidence="3" type="ORF">VTH8203_01340</name>
</gene>
<feature type="compositionally biased region" description="Basic and acidic residues" evidence="1">
    <location>
        <begin position="531"/>
        <end position="543"/>
    </location>
</feature>
<feature type="compositionally biased region" description="Polar residues" evidence="1">
    <location>
        <begin position="588"/>
        <end position="597"/>
    </location>
</feature>
<dbReference type="InterPro" id="IPR003607">
    <property type="entry name" value="HD/PDEase_dom"/>
</dbReference>
<keyword evidence="4" id="KW-1185">Reference proteome</keyword>
<dbReference type="Pfam" id="PF07514">
    <property type="entry name" value="TraI_2"/>
    <property type="match status" value="1"/>
</dbReference>
<feature type="region of interest" description="Disordered" evidence="1">
    <location>
        <begin position="464"/>
        <end position="718"/>
    </location>
</feature>
<feature type="compositionally biased region" description="Low complexity" evidence="1">
    <location>
        <begin position="685"/>
        <end position="700"/>
    </location>
</feature>
<keyword evidence="3" id="KW-0378">Hydrolase</keyword>
<evidence type="ECO:0000313" key="3">
    <source>
        <dbReference type="EMBL" id="SNX47725.1"/>
    </source>
</evidence>
<evidence type="ECO:0000256" key="1">
    <source>
        <dbReference type="SAM" id="MobiDB-lite"/>
    </source>
</evidence>
<proteinExistence type="predicted"/>
<dbReference type="Gene3D" id="1.10.3210.40">
    <property type="match status" value="1"/>
</dbReference>
<organism evidence="3 4">
    <name type="scientific">Vibrio thalassae</name>
    <dbReference type="NCBI Taxonomy" id="1243014"/>
    <lineage>
        <taxon>Bacteria</taxon>
        <taxon>Pseudomonadati</taxon>
        <taxon>Pseudomonadota</taxon>
        <taxon>Gammaproteobacteria</taxon>
        <taxon>Vibrionales</taxon>
        <taxon>Vibrionaceae</taxon>
        <taxon>Vibrio</taxon>
    </lineage>
</organism>
<keyword evidence="3" id="KW-0347">Helicase</keyword>
<dbReference type="EMBL" id="OANU01000012">
    <property type="protein sequence ID" value="SNX47725.1"/>
    <property type="molecule type" value="Genomic_DNA"/>
</dbReference>
<dbReference type="InterPro" id="IPR011119">
    <property type="entry name" value="Unchr_helicase_relaxase_TraI"/>
</dbReference>
<dbReference type="AlphaFoldDB" id="A0A240EIC4"/>
<dbReference type="Proteomes" id="UP000219336">
    <property type="component" value="Unassembled WGS sequence"/>
</dbReference>
<reference evidence="4" key="1">
    <citation type="submission" date="2016-06" db="EMBL/GenBank/DDBJ databases">
        <authorList>
            <person name="Rodrigo-Torres L."/>
            <person name="Arahal R.D."/>
            <person name="Lucena T."/>
        </authorList>
    </citation>
    <scope>NUCLEOTIDE SEQUENCE [LARGE SCALE GENOMIC DNA]</scope>
    <source>
        <strain evidence="4">CECT8203</strain>
    </source>
</reference>